<dbReference type="Proteomes" id="UP001590950">
    <property type="component" value="Unassembled WGS sequence"/>
</dbReference>
<accession>A0ABR4AAW7</accession>
<organism evidence="2 3">
    <name type="scientific">Stereocaulon virgatum</name>
    <dbReference type="NCBI Taxonomy" id="373712"/>
    <lineage>
        <taxon>Eukaryota</taxon>
        <taxon>Fungi</taxon>
        <taxon>Dikarya</taxon>
        <taxon>Ascomycota</taxon>
        <taxon>Pezizomycotina</taxon>
        <taxon>Lecanoromycetes</taxon>
        <taxon>OSLEUM clade</taxon>
        <taxon>Lecanoromycetidae</taxon>
        <taxon>Lecanorales</taxon>
        <taxon>Lecanorineae</taxon>
        <taxon>Stereocaulaceae</taxon>
        <taxon>Stereocaulon</taxon>
    </lineage>
</organism>
<feature type="signal peptide" evidence="1">
    <location>
        <begin position="1"/>
        <end position="20"/>
    </location>
</feature>
<evidence type="ECO:0008006" key="4">
    <source>
        <dbReference type="Google" id="ProtNLM"/>
    </source>
</evidence>
<reference evidence="2 3" key="1">
    <citation type="submission" date="2024-09" db="EMBL/GenBank/DDBJ databases">
        <title>Rethinking Asexuality: The Enigmatic Case of Functional Sexual Genes in Lepraria (Stereocaulaceae).</title>
        <authorList>
            <person name="Doellman M."/>
            <person name="Sun Y."/>
            <person name="Barcenas-Pena A."/>
            <person name="Lumbsch H.T."/>
            <person name="Grewe F."/>
        </authorList>
    </citation>
    <scope>NUCLEOTIDE SEQUENCE [LARGE SCALE GENOMIC DNA]</scope>
    <source>
        <strain evidence="2 3">Mercado 3170</strain>
    </source>
</reference>
<dbReference type="EMBL" id="JBEFKJ010000021">
    <property type="protein sequence ID" value="KAL2040493.1"/>
    <property type="molecule type" value="Genomic_DNA"/>
</dbReference>
<evidence type="ECO:0000256" key="1">
    <source>
        <dbReference type="SAM" id="SignalP"/>
    </source>
</evidence>
<proteinExistence type="predicted"/>
<name>A0ABR4AAW7_9LECA</name>
<sequence length="173" mass="18297">MTLIALYIFFLNHLLSAARSDNVTRPTTGCLTVPAKLEHPEDCMNIIASLNFQPVGDEPRPWGLEGNTSTELPQTVAVYGTCDLLLQRTAAWHSPPPSFALADYDDEFLALYYDCVEGGPRRGGTVGIGPGGGIVATLWTGEFRGVANGTVHDSTNGPAEGLVYGTISSAAVA</sequence>
<keyword evidence="1" id="KW-0732">Signal</keyword>
<evidence type="ECO:0000313" key="3">
    <source>
        <dbReference type="Proteomes" id="UP001590950"/>
    </source>
</evidence>
<gene>
    <name evidence="2" type="ORF">N7G274_006936</name>
</gene>
<evidence type="ECO:0000313" key="2">
    <source>
        <dbReference type="EMBL" id="KAL2040493.1"/>
    </source>
</evidence>
<feature type="chain" id="PRO_5045719827" description="Ecp2 effector protein domain-containing protein" evidence="1">
    <location>
        <begin position="21"/>
        <end position="173"/>
    </location>
</feature>
<protein>
    <recommendedName>
        <fullName evidence="4">Ecp2 effector protein domain-containing protein</fullName>
    </recommendedName>
</protein>
<keyword evidence="3" id="KW-1185">Reference proteome</keyword>
<comment type="caution">
    <text evidence="2">The sequence shown here is derived from an EMBL/GenBank/DDBJ whole genome shotgun (WGS) entry which is preliminary data.</text>
</comment>